<dbReference type="Proteomes" id="UP001473424">
    <property type="component" value="Chromosome"/>
</dbReference>
<organism evidence="1 2">
    <name type="scientific">Spiroplasma ixodetis</name>
    <dbReference type="NCBI Taxonomy" id="2141"/>
    <lineage>
        <taxon>Bacteria</taxon>
        <taxon>Bacillati</taxon>
        <taxon>Mycoplasmatota</taxon>
        <taxon>Mollicutes</taxon>
        <taxon>Entomoplasmatales</taxon>
        <taxon>Spiroplasmataceae</taxon>
        <taxon>Spiroplasma</taxon>
    </lineage>
</organism>
<dbReference type="EMBL" id="AP028955">
    <property type="protein sequence ID" value="BET39435.1"/>
    <property type="molecule type" value="Genomic_DNA"/>
</dbReference>
<protein>
    <submittedName>
        <fullName evidence="1">Uncharacterized protein</fullName>
    </submittedName>
</protein>
<name>A0ABM8JQ83_9MOLU</name>
<reference evidence="2" key="1">
    <citation type="journal article" date="2024" name="FEMS Microbiol. Lett.">
        <title>Genomic insights into Spiroplasma endosymbionts that induce male-killing and protective phenotypes in the pea aphid.</title>
        <authorList>
            <person name="Arai H."/>
            <person name="Legeai F."/>
            <person name="Kageyama D."/>
            <person name="Sugio A."/>
            <person name="Simon J.C."/>
        </authorList>
    </citation>
    <scope>NUCLEOTIDE SEQUENCE [LARGE SCALE GENOMIC DNA]</scope>
    <source>
        <strain evidence="2">sAp269</strain>
    </source>
</reference>
<evidence type="ECO:0000313" key="2">
    <source>
        <dbReference type="Proteomes" id="UP001473424"/>
    </source>
</evidence>
<proteinExistence type="predicted"/>
<accession>A0ABM8JQ83</accession>
<gene>
    <name evidence="1" type="ORF">SAP269_20240</name>
</gene>
<sequence length="60" mass="7337">MNNFFFEQNLRLKLKFEHNKGFQLDGYEWHLRFITAIIIIKLISKDKKILLTNDKFLTYS</sequence>
<evidence type="ECO:0000313" key="1">
    <source>
        <dbReference type="EMBL" id="BET39435.1"/>
    </source>
</evidence>
<keyword evidence="2" id="KW-1185">Reference proteome</keyword>